<name>A0A2T2NQN2_CORCC</name>
<feature type="region of interest" description="Disordered" evidence="1">
    <location>
        <begin position="83"/>
        <end position="104"/>
    </location>
</feature>
<accession>A0A2T2NQN2</accession>
<dbReference type="AlphaFoldDB" id="A0A2T2NQN2"/>
<feature type="compositionally biased region" description="Basic residues" evidence="1">
    <location>
        <begin position="91"/>
        <end position="104"/>
    </location>
</feature>
<gene>
    <name evidence="2" type="ORF">BS50DRAFT_633436</name>
</gene>
<sequence length="356" mass="40480">MNSLDKMKNITVRAPGQYTRMDLKDKSAGDLQYIIDNWKRNQDYFSAYVAKFGHKPSGSGITRRTQRVELIMGEKSLAEIKAMKDEPKPEPKRKRISRSLHKKASQVFKSEESADPMISTLILSLPEDFIATRQGVLFESTESHFRQIRRPHHEVMVDPSLKGDVSVTVIDQTESVLVSYFPLNIWCEFLQRVNEGFINIIHKRAVKTGERSGSEFMIKLNISDKAKDNVMVVFLRLSTSYEVVLQGGFSDFGHQSPDFQQAAIALGLGGYLAQMELPSDFPLQDENFDAQNHLSGEGDDTFAADFDYVMRTADENLPTNFFYDRGSSKLTANLQCDDLAFDNSDFAWFHDTLDRE</sequence>
<dbReference type="Proteomes" id="UP000240883">
    <property type="component" value="Unassembled WGS sequence"/>
</dbReference>
<proteinExistence type="predicted"/>
<evidence type="ECO:0000313" key="2">
    <source>
        <dbReference type="EMBL" id="PSN67745.1"/>
    </source>
</evidence>
<reference evidence="2 3" key="1">
    <citation type="journal article" date="2018" name="Front. Microbiol.">
        <title>Genome-Wide Analysis of Corynespora cassiicola Leaf Fall Disease Putative Effectors.</title>
        <authorList>
            <person name="Lopez D."/>
            <person name="Ribeiro S."/>
            <person name="Label P."/>
            <person name="Fumanal B."/>
            <person name="Venisse J.S."/>
            <person name="Kohler A."/>
            <person name="de Oliveira R.R."/>
            <person name="Labutti K."/>
            <person name="Lipzen A."/>
            <person name="Lail K."/>
            <person name="Bauer D."/>
            <person name="Ohm R.A."/>
            <person name="Barry K.W."/>
            <person name="Spatafora J."/>
            <person name="Grigoriev I.V."/>
            <person name="Martin F.M."/>
            <person name="Pujade-Renaud V."/>
        </authorList>
    </citation>
    <scope>NUCLEOTIDE SEQUENCE [LARGE SCALE GENOMIC DNA]</scope>
    <source>
        <strain evidence="2 3">Philippines</strain>
    </source>
</reference>
<protein>
    <submittedName>
        <fullName evidence="2">Uncharacterized protein</fullName>
    </submittedName>
</protein>
<evidence type="ECO:0000313" key="3">
    <source>
        <dbReference type="Proteomes" id="UP000240883"/>
    </source>
</evidence>
<evidence type="ECO:0000256" key="1">
    <source>
        <dbReference type="SAM" id="MobiDB-lite"/>
    </source>
</evidence>
<organism evidence="2 3">
    <name type="scientific">Corynespora cassiicola Philippines</name>
    <dbReference type="NCBI Taxonomy" id="1448308"/>
    <lineage>
        <taxon>Eukaryota</taxon>
        <taxon>Fungi</taxon>
        <taxon>Dikarya</taxon>
        <taxon>Ascomycota</taxon>
        <taxon>Pezizomycotina</taxon>
        <taxon>Dothideomycetes</taxon>
        <taxon>Pleosporomycetidae</taxon>
        <taxon>Pleosporales</taxon>
        <taxon>Corynesporascaceae</taxon>
        <taxon>Corynespora</taxon>
    </lineage>
</organism>
<keyword evidence="3" id="KW-1185">Reference proteome</keyword>
<dbReference type="EMBL" id="KZ678134">
    <property type="protein sequence ID" value="PSN67745.1"/>
    <property type="molecule type" value="Genomic_DNA"/>
</dbReference>